<sequence>MSLSESRFTNRLNTNYVPSDSEILEIRSLLVGPAEELARIDARIEELESALAQLREERASLKEPIDAHKALISPMRFIPNDVLLEIFSSCLPLEHNALIDPTEAPLLLGRISQHWRSVAYSAPMLWSSIHIPSLSYRFTSSQIVLELERIVEAWLARSASCPLSVSFHDVSNDVGDPDFNPETSPFEQHPLVLQLVAVSQRLRSLTLVGGAKLLRPLLLLSQEDVPLLKKIRVETGLYRPWQLPSTNILQTPTLEELTFITRYIDPLSLSLPWSQLTSLHVECDDLDFNGARDVLRKCPNLEQCEIRVVDSSNYSGLTGSLPPTILPLLHTLAFTGDLSFIEKWTSNLVAPNLRYLKIGYITPDRGDDQGTQVST</sequence>
<dbReference type="EMBL" id="JACAZH010000014">
    <property type="protein sequence ID" value="KAF7350910.1"/>
    <property type="molecule type" value="Genomic_DNA"/>
</dbReference>
<evidence type="ECO:0000256" key="1">
    <source>
        <dbReference type="SAM" id="Coils"/>
    </source>
</evidence>
<dbReference type="AlphaFoldDB" id="A0A8H6XYY8"/>
<keyword evidence="1" id="KW-0175">Coiled coil</keyword>
<feature type="coiled-coil region" evidence="1">
    <location>
        <begin position="37"/>
        <end position="64"/>
    </location>
</feature>
<proteinExistence type="predicted"/>
<name>A0A8H6XYY8_9AGAR</name>
<dbReference type="OrthoDB" id="2982303at2759"/>
<evidence type="ECO:0000313" key="2">
    <source>
        <dbReference type="EMBL" id="KAF7350910.1"/>
    </source>
</evidence>
<dbReference type="Proteomes" id="UP000623467">
    <property type="component" value="Unassembled WGS sequence"/>
</dbReference>
<protein>
    <recommendedName>
        <fullName evidence="4">F-box domain-containing protein</fullName>
    </recommendedName>
</protein>
<comment type="caution">
    <text evidence="2">The sequence shown here is derived from an EMBL/GenBank/DDBJ whole genome shotgun (WGS) entry which is preliminary data.</text>
</comment>
<reference evidence="2" key="1">
    <citation type="submission" date="2020-05" db="EMBL/GenBank/DDBJ databases">
        <title>Mycena genomes resolve the evolution of fungal bioluminescence.</title>
        <authorList>
            <person name="Tsai I.J."/>
        </authorList>
    </citation>
    <scope>NUCLEOTIDE SEQUENCE</scope>
    <source>
        <strain evidence="2">160909Yilan</strain>
    </source>
</reference>
<keyword evidence="3" id="KW-1185">Reference proteome</keyword>
<evidence type="ECO:0000313" key="3">
    <source>
        <dbReference type="Proteomes" id="UP000623467"/>
    </source>
</evidence>
<evidence type="ECO:0008006" key="4">
    <source>
        <dbReference type="Google" id="ProtNLM"/>
    </source>
</evidence>
<gene>
    <name evidence="2" type="ORF">MSAN_01653100</name>
</gene>
<organism evidence="2 3">
    <name type="scientific">Mycena sanguinolenta</name>
    <dbReference type="NCBI Taxonomy" id="230812"/>
    <lineage>
        <taxon>Eukaryota</taxon>
        <taxon>Fungi</taxon>
        <taxon>Dikarya</taxon>
        <taxon>Basidiomycota</taxon>
        <taxon>Agaricomycotina</taxon>
        <taxon>Agaricomycetes</taxon>
        <taxon>Agaricomycetidae</taxon>
        <taxon>Agaricales</taxon>
        <taxon>Marasmiineae</taxon>
        <taxon>Mycenaceae</taxon>
        <taxon>Mycena</taxon>
    </lineage>
</organism>
<accession>A0A8H6XYY8</accession>